<dbReference type="AlphaFoldDB" id="A0A9W7L2U1"/>
<dbReference type="CDD" id="cd19438">
    <property type="entry name" value="lipocalin_Blc-like"/>
    <property type="match status" value="1"/>
</dbReference>
<proteinExistence type="inferred from homology"/>
<dbReference type="GO" id="GO:0006950">
    <property type="term" value="P:response to stress"/>
    <property type="evidence" value="ECO:0007669"/>
    <property type="project" value="UniProtKB-ARBA"/>
</dbReference>
<evidence type="ECO:0000259" key="3">
    <source>
        <dbReference type="Pfam" id="PF08212"/>
    </source>
</evidence>
<dbReference type="Pfam" id="PF08212">
    <property type="entry name" value="Lipocalin_2"/>
    <property type="match status" value="1"/>
</dbReference>
<dbReference type="PANTHER" id="PTHR10612:SF34">
    <property type="entry name" value="APOLIPOPROTEIN D"/>
    <property type="match status" value="1"/>
</dbReference>
<dbReference type="SUPFAM" id="SSF50814">
    <property type="entry name" value="Lipocalins"/>
    <property type="match status" value="1"/>
</dbReference>
<reference evidence="5" key="1">
    <citation type="journal article" date="2023" name="Commun. Biol.">
        <title>Genome analysis of Parmales, the sister group of diatoms, reveals the evolutionary specialization of diatoms from phago-mixotrophs to photoautotrophs.</title>
        <authorList>
            <person name="Ban H."/>
            <person name="Sato S."/>
            <person name="Yoshikawa S."/>
            <person name="Yamada K."/>
            <person name="Nakamura Y."/>
            <person name="Ichinomiya M."/>
            <person name="Sato N."/>
            <person name="Blanc-Mathieu R."/>
            <person name="Endo H."/>
            <person name="Kuwata A."/>
            <person name="Ogata H."/>
        </authorList>
    </citation>
    <scope>NUCLEOTIDE SEQUENCE [LARGE SCALE GENOMIC DNA]</scope>
</reference>
<evidence type="ECO:0000256" key="1">
    <source>
        <dbReference type="ARBA" id="ARBA00006889"/>
    </source>
</evidence>
<dbReference type="InterPro" id="IPR000566">
    <property type="entry name" value="Lipocln_cytosolic_FA-bd_dom"/>
</dbReference>
<dbReference type="OrthoDB" id="417891at2759"/>
<evidence type="ECO:0000313" key="4">
    <source>
        <dbReference type="EMBL" id="GMI26473.1"/>
    </source>
</evidence>
<dbReference type="PIRSF" id="PIRSF036893">
    <property type="entry name" value="Lipocalin_ApoD"/>
    <property type="match status" value="1"/>
</dbReference>
<dbReference type="Proteomes" id="UP001165065">
    <property type="component" value="Unassembled WGS sequence"/>
</dbReference>
<gene>
    <name evidence="4" type="ORF">TrCOL_g1037</name>
</gene>
<comment type="similarity">
    <text evidence="1 2">Belongs to the calycin superfamily. Lipocalin family.</text>
</comment>
<protein>
    <recommendedName>
        <fullName evidence="3">Lipocalin/cytosolic fatty-acid binding domain-containing protein</fullName>
    </recommendedName>
</protein>
<dbReference type="PRINTS" id="PR01171">
    <property type="entry name" value="BCTLIPOCALIN"/>
</dbReference>
<evidence type="ECO:0000313" key="5">
    <source>
        <dbReference type="Proteomes" id="UP001165065"/>
    </source>
</evidence>
<comment type="caution">
    <text evidence="4">The sequence shown here is derived from an EMBL/GenBank/DDBJ whole genome shotgun (WGS) entry which is preliminary data.</text>
</comment>
<dbReference type="InterPro" id="IPR022271">
    <property type="entry name" value="Lipocalin_ApoD"/>
</dbReference>
<dbReference type="PANTHER" id="PTHR10612">
    <property type="entry name" value="APOLIPOPROTEIN D"/>
    <property type="match status" value="1"/>
</dbReference>
<dbReference type="EMBL" id="BRYA01000630">
    <property type="protein sequence ID" value="GMI26473.1"/>
    <property type="molecule type" value="Genomic_DNA"/>
</dbReference>
<dbReference type="Gene3D" id="2.40.128.20">
    <property type="match status" value="1"/>
</dbReference>
<feature type="domain" description="Lipocalin/cytosolic fatty-acid binding" evidence="3">
    <location>
        <begin position="20"/>
        <end position="155"/>
    </location>
</feature>
<dbReference type="InterPro" id="IPR002446">
    <property type="entry name" value="Lipocalin_bac"/>
</dbReference>
<evidence type="ECO:0000256" key="2">
    <source>
        <dbReference type="PIRNR" id="PIRNR036893"/>
    </source>
</evidence>
<organism evidence="4 5">
    <name type="scientific">Triparma columacea</name>
    <dbReference type="NCBI Taxonomy" id="722753"/>
    <lineage>
        <taxon>Eukaryota</taxon>
        <taxon>Sar</taxon>
        <taxon>Stramenopiles</taxon>
        <taxon>Ochrophyta</taxon>
        <taxon>Bolidophyceae</taxon>
        <taxon>Parmales</taxon>
        <taxon>Triparmaceae</taxon>
        <taxon>Triparma</taxon>
    </lineage>
</organism>
<accession>A0A9W7L2U1</accession>
<keyword evidence="5" id="KW-1185">Reference proteome</keyword>
<dbReference type="InterPro" id="IPR012674">
    <property type="entry name" value="Calycin"/>
</dbReference>
<dbReference type="InterPro" id="IPR047202">
    <property type="entry name" value="Lipocalin_Blc-like_dom"/>
</dbReference>
<name>A0A9W7L2U1_9STRA</name>
<sequence>MGNKSSQSNLPPLELVPKCDVPRFMGTWFVIHVKPTYFEKDCCNSVEKYTCDSTSTKISIDFTYCTQRSPTATKSLPQNGWVQKTGAGALWKVQAFWPLKLPYMIIELDSDYNHCVIGYPSRAYFWIMSRTPTLDDGVYKELLGRIEKKHGYDLKGSFKVDQTAWKDREYARVRGVEKETEGM</sequence>